<feature type="compositionally biased region" description="Low complexity" evidence="1">
    <location>
        <begin position="7"/>
        <end position="23"/>
    </location>
</feature>
<comment type="caution">
    <text evidence="4">The sequence shown here is derived from an EMBL/GenBank/DDBJ whole genome shotgun (WGS) entry which is preliminary data.</text>
</comment>
<name>A0ABS3W1F3_MICEH</name>
<dbReference type="Gene3D" id="3.40.50.12780">
    <property type="entry name" value="N-terminal domain of ligase-like"/>
    <property type="match status" value="1"/>
</dbReference>
<reference evidence="4 5" key="1">
    <citation type="submission" date="2019-12" db="EMBL/GenBank/DDBJ databases">
        <title>Whole genome sequencing of endophytic Actinobacterium Micromonospora sp. MPMI6T.</title>
        <authorList>
            <person name="Evv R."/>
            <person name="Podile A.R."/>
        </authorList>
    </citation>
    <scope>NUCLEOTIDE SEQUENCE [LARGE SCALE GENOMIC DNA]</scope>
    <source>
        <strain evidence="4 5">MPMI6</strain>
    </source>
</reference>
<evidence type="ECO:0000256" key="1">
    <source>
        <dbReference type="SAM" id="MobiDB-lite"/>
    </source>
</evidence>
<proteinExistence type="predicted"/>
<organism evidence="4 5">
    <name type="scientific">Micromonospora echinofusca</name>
    <dbReference type="NCBI Taxonomy" id="47858"/>
    <lineage>
        <taxon>Bacteria</taxon>
        <taxon>Bacillati</taxon>
        <taxon>Actinomycetota</taxon>
        <taxon>Actinomycetes</taxon>
        <taxon>Micromonosporales</taxon>
        <taxon>Micromonosporaceae</taxon>
        <taxon>Micromonospora</taxon>
    </lineage>
</organism>
<dbReference type="InterPro" id="IPR045851">
    <property type="entry name" value="AMP-bd_C_sf"/>
</dbReference>
<dbReference type="SUPFAM" id="SSF56801">
    <property type="entry name" value="Acetyl-CoA synthetase-like"/>
    <property type="match status" value="1"/>
</dbReference>
<dbReference type="Gene3D" id="3.30.300.30">
    <property type="match status" value="1"/>
</dbReference>
<accession>A0ABS3W1F3</accession>
<evidence type="ECO:0000313" key="4">
    <source>
        <dbReference type="EMBL" id="MBO4210622.1"/>
    </source>
</evidence>
<dbReference type="InterPro" id="IPR025110">
    <property type="entry name" value="AMP-bd_C"/>
</dbReference>
<feature type="region of interest" description="Disordered" evidence="1">
    <location>
        <begin position="1"/>
        <end position="24"/>
    </location>
</feature>
<dbReference type="InterPro" id="IPR042099">
    <property type="entry name" value="ANL_N_sf"/>
</dbReference>
<feature type="domain" description="AMP-dependent synthetase/ligase" evidence="2">
    <location>
        <begin position="36"/>
        <end position="382"/>
    </location>
</feature>
<protein>
    <submittedName>
        <fullName evidence="4">Amino acid adenylation domain-containing protein</fullName>
    </submittedName>
</protein>
<dbReference type="Pfam" id="PF13193">
    <property type="entry name" value="AMP-binding_C"/>
    <property type="match status" value="1"/>
</dbReference>
<feature type="domain" description="AMP-binding enzyme C-terminal" evidence="3">
    <location>
        <begin position="441"/>
        <end position="515"/>
    </location>
</feature>
<dbReference type="InterPro" id="IPR000873">
    <property type="entry name" value="AMP-dep_synth/lig_dom"/>
</dbReference>
<dbReference type="PANTHER" id="PTHR45527">
    <property type="entry name" value="NONRIBOSOMAL PEPTIDE SYNTHETASE"/>
    <property type="match status" value="1"/>
</dbReference>
<gene>
    <name evidence="4" type="ORF">GSF22_32210</name>
</gene>
<evidence type="ECO:0000313" key="5">
    <source>
        <dbReference type="Proteomes" id="UP000823521"/>
    </source>
</evidence>
<dbReference type="EMBL" id="WVUH01000535">
    <property type="protein sequence ID" value="MBO4210622.1"/>
    <property type="molecule type" value="Genomic_DNA"/>
</dbReference>
<evidence type="ECO:0000259" key="3">
    <source>
        <dbReference type="Pfam" id="PF13193"/>
    </source>
</evidence>
<dbReference type="Proteomes" id="UP000823521">
    <property type="component" value="Unassembled WGS sequence"/>
</dbReference>
<dbReference type="RefSeq" id="WP_208817699.1">
    <property type="nucleotide sequence ID" value="NZ_WVUH01000535.1"/>
</dbReference>
<dbReference type="InterPro" id="IPR010071">
    <property type="entry name" value="AA_adenyl_dom"/>
</dbReference>
<dbReference type="PANTHER" id="PTHR45527:SF1">
    <property type="entry name" value="FATTY ACID SYNTHASE"/>
    <property type="match status" value="1"/>
</dbReference>
<dbReference type="NCBIfam" id="TIGR01733">
    <property type="entry name" value="AA-adenyl-dom"/>
    <property type="match status" value="1"/>
</dbReference>
<evidence type="ECO:0000259" key="2">
    <source>
        <dbReference type="Pfam" id="PF00501"/>
    </source>
</evidence>
<dbReference type="Pfam" id="PF00501">
    <property type="entry name" value="AMP-binding"/>
    <property type="match status" value="1"/>
</dbReference>
<dbReference type="CDD" id="cd05930">
    <property type="entry name" value="A_NRPS"/>
    <property type="match status" value="1"/>
</dbReference>
<sequence>MTDVDRSAVPAPAGAARRPSGGRTTLGCRTFVDDIRDRADRQPDAPAIVTPETVLDYAALVDRIDRLAGRLAAVGVGPERVCAVALPRGVDAVVAMAAVVRAGGAFLTLDVDQPPERSAAMVTGARTGLLITDSTLAGRLDLPVPGPTVLLDRPYPGPDRRPAPRPVDPSSLAYVSHTSGSTGTPNAVLVEHRGVHDYLRFLVDDYGLDRDTVVVQVAPLGYDASIRDIFAPLVAGGRLVLVPRADLLRPDGFAQVVARFGGNTVLSATPSLLTALVRHADAARRLAGFRLVVTSGESLRPFLVAGGRSTLTGGLVNQYGPTECTMTSTRYHVPQPAETTRDLVGEPVDGVTVQLLDADLRPVPDGTVGAVHIGGAGVARGYCGRPALTADRFVPDPLGPPGSRMYRTGDLARRGPDGCLEYLGRADRQVKVRGYRVDPAEIEGALLGHPAVTAAVIVPETDEQGRTWLIAHVTGDLDGTTDAALRTHLARTLPYHMMPRRFVRTDRVPTTASGKIDRAALGAGRPTAPGGPA</sequence>
<keyword evidence="5" id="KW-1185">Reference proteome</keyword>